<dbReference type="CDD" id="cd05966">
    <property type="entry name" value="ACS"/>
    <property type="match status" value="1"/>
</dbReference>
<keyword evidence="11" id="KW-1185">Reference proteome</keyword>
<evidence type="ECO:0000259" key="7">
    <source>
        <dbReference type="Pfam" id="PF00501"/>
    </source>
</evidence>
<evidence type="ECO:0000256" key="2">
    <source>
        <dbReference type="ARBA" id="ARBA00022598"/>
    </source>
</evidence>
<evidence type="ECO:0000256" key="5">
    <source>
        <dbReference type="RuleBase" id="RU361147"/>
    </source>
</evidence>
<dbReference type="Gene3D" id="3.40.50.12780">
    <property type="entry name" value="N-terminal domain of ligase-like"/>
    <property type="match status" value="1"/>
</dbReference>
<dbReference type="PROSITE" id="PS00455">
    <property type="entry name" value="AMP_BINDING"/>
    <property type="match status" value="1"/>
</dbReference>
<keyword evidence="4 5" id="KW-0067">ATP-binding</keyword>
<dbReference type="NCBIfam" id="TIGR02188">
    <property type="entry name" value="Ac_CoA_lig_AcsA"/>
    <property type="match status" value="1"/>
</dbReference>
<dbReference type="Proteomes" id="UP001286313">
    <property type="component" value="Unassembled WGS sequence"/>
</dbReference>
<dbReference type="InterPro" id="IPR042099">
    <property type="entry name" value="ANL_N_sf"/>
</dbReference>
<dbReference type="Pfam" id="PF13193">
    <property type="entry name" value="AMP-binding_C"/>
    <property type="match status" value="1"/>
</dbReference>
<gene>
    <name evidence="10" type="ORF">Pcinc_030850</name>
</gene>
<proteinExistence type="inferred from homology"/>
<dbReference type="AlphaFoldDB" id="A0AAE1K3K0"/>
<feature type="region of interest" description="Disordered" evidence="6">
    <location>
        <begin position="37"/>
        <end position="60"/>
    </location>
</feature>
<dbReference type="SUPFAM" id="SSF56801">
    <property type="entry name" value="Acetyl-CoA synthetase-like"/>
    <property type="match status" value="1"/>
</dbReference>
<comment type="catalytic activity">
    <reaction evidence="5">
        <text>acetate + ATP + CoA = acetyl-CoA + AMP + diphosphate</text>
        <dbReference type="Rhea" id="RHEA:23176"/>
        <dbReference type="ChEBI" id="CHEBI:30089"/>
        <dbReference type="ChEBI" id="CHEBI:30616"/>
        <dbReference type="ChEBI" id="CHEBI:33019"/>
        <dbReference type="ChEBI" id="CHEBI:57287"/>
        <dbReference type="ChEBI" id="CHEBI:57288"/>
        <dbReference type="ChEBI" id="CHEBI:456215"/>
        <dbReference type="EC" id="6.2.1.1"/>
    </reaction>
</comment>
<evidence type="ECO:0000256" key="1">
    <source>
        <dbReference type="ARBA" id="ARBA00006432"/>
    </source>
</evidence>
<keyword evidence="2 5" id="KW-0436">Ligase</keyword>
<dbReference type="PANTHER" id="PTHR24095">
    <property type="entry name" value="ACETYL-COENZYME A SYNTHETASE"/>
    <property type="match status" value="1"/>
</dbReference>
<dbReference type="GO" id="GO:0005739">
    <property type="term" value="C:mitochondrion"/>
    <property type="evidence" value="ECO:0007669"/>
    <property type="project" value="TreeGrafter"/>
</dbReference>
<dbReference type="GO" id="GO:0005524">
    <property type="term" value="F:ATP binding"/>
    <property type="evidence" value="ECO:0007669"/>
    <property type="project" value="UniProtKB-UniRule"/>
</dbReference>
<feature type="domain" description="AMP-binding enzyme C-terminal" evidence="8">
    <location>
        <begin position="579"/>
        <end position="658"/>
    </location>
</feature>
<sequence>MPSTSVIRLLSKALQQAGGGAPRRLYCTKGFFKSPHRAATTSSATSPKFDGTNDITTTPIPEITNAYPDLLTHRSIHQFSLEQPDEFWGRLARSRLEWQEEFRTVTDHDFKNSHFRWFPDGKLNVSVNCVDRHARRHPDRVALVWEKDEPGQQEYVTYKQLHDDVCRVANVLRDSGVKKGDRVALYLPVSPLAVASMLACTRIGAVHSVVFAGFSAEALASRIKDAGAETVITADQAVRGGKVIELKKVVDAAVAKCPSIKRVFVGMRTGAKVNMGPKDISLDQAASGASTQCSPSVQGAEDLLFLLYTSGSTGSPKGVVHSTAGYLLYAAVTHKHAFDYRDGDVFGCMADIGWITGHSYVVYGPLANGATTVLFESTPTYPNPGRYWDTVSRLGITHFYCAPTALRLLLRYEDEWVQRYDRSSLRVLGSVGEPLNHEAWHWFNDLVGEKRCDLVDTWWQTETGGIMLSPRPSSPGAPILPGMPMRPMFGMRPVLCGTDGKEIQGNGVDGALCVGSVWPGIARTVYGDHKRYVDTYMAPYPGYYFSGDGAHRDKDGHYHITGRMDDVINVTGHRLGTAEVEDAITEHEEVAEVAVVGYPHEVKGEGVFAFMVLKEGTHSTNEEITVDLRKLVRSQIAGYAVPEVFLVCSGLPKTRSGKIMRRILRKIASGKPEELGDISTLADPSVVEAIVNAHAALPKK</sequence>
<dbReference type="GO" id="GO:0016208">
    <property type="term" value="F:AMP binding"/>
    <property type="evidence" value="ECO:0007669"/>
    <property type="project" value="InterPro"/>
</dbReference>
<dbReference type="Pfam" id="PF00501">
    <property type="entry name" value="AMP-binding"/>
    <property type="match status" value="1"/>
</dbReference>
<evidence type="ECO:0000313" key="11">
    <source>
        <dbReference type="Proteomes" id="UP001286313"/>
    </source>
</evidence>
<reference evidence="10" key="1">
    <citation type="submission" date="2023-10" db="EMBL/GenBank/DDBJ databases">
        <title>Genome assemblies of two species of porcelain crab, Petrolisthes cinctipes and Petrolisthes manimaculis (Anomura: Porcellanidae).</title>
        <authorList>
            <person name="Angst P."/>
        </authorList>
    </citation>
    <scope>NUCLEOTIDE SEQUENCE</scope>
    <source>
        <strain evidence="10">PB745_01</strain>
        <tissue evidence="10">Gill</tissue>
    </source>
</reference>
<dbReference type="Gene3D" id="3.30.300.30">
    <property type="match status" value="1"/>
</dbReference>
<evidence type="ECO:0000256" key="3">
    <source>
        <dbReference type="ARBA" id="ARBA00022741"/>
    </source>
</evidence>
<dbReference type="InterPro" id="IPR045851">
    <property type="entry name" value="AMP-bd_C_sf"/>
</dbReference>
<accession>A0AAE1K3K0</accession>
<comment type="similarity">
    <text evidence="1 5">Belongs to the ATP-dependent AMP-binding enzyme family.</text>
</comment>
<evidence type="ECO:0000259" key="8">
    <source>
        <dbReference type="Pfam" id="PF13193"/>
    </source>
</evidence>
<dbReference type="GO" id="GO:0019427">
    <property type="term" value="P:acetyl-CoA biosynthetic process from acetate"/>
    <property type="evidence" value="ECO:0007669"/>
    <property type="project" value="InterPro"/>
</dbReference>
<name>A0AAE1K3K0_PETCI</name>
<evidence type="ECO:0000259" key="9">
    <source>
        <dbReference type="Pfam" id="PF16177"/>
    </source>
</evidence>
<feature type="domain" description="Acetyl-coenzyme A synthetase N-terminal" evidence="9">
    <location>
        <begin position="75"/>
        <end position="129"/>
    </location>
</feature>
<feature type="domain" description="AMP-dependent synthetase/ligase" evidence="7">
    <location>
        <begin position="131"/>
        <end position="517"/>
    </location>
</feature>
<dbReference type="PANTHER" id="PTHR24095:SF14">
    <property type="entry name" value="ACETYL-COENZYME A SYNTHETASE 1"/>
    <property type="match status" value="1"/>
</dbReference>
<dbReference type="NCBIfam" id="NF001208">
    <property type="entry name" value="PRK00174.1"/>
    <property type="match status" value="1"/>
</dbReference>
<organism evidence="10 11">
    <name type="scientific">Petrolisthes cinctipes</name>
    <name type="common">Flat porcelain crab</name>
    <dbReference type="NCBI Taxonomy" id="88211"/>
    <lineage>
        <taxon>Eukaryota</taxon>
        <taxon>Metazoa</taxon>
        <taxon>Ecdysozoa</taxon>
        <taxon>Arthropoda</taxon>
        <taxon>Crustacea</taxon>
        <taxon>Multicrustacea</taxon>
        <taxon>Malacostraca</taxon>
        <taxon>Eumalacostraca</taxon>
        <taxon>Eucarida</taxon>
        <taxon>Decapoda</taxon>
        <taxon>Pleocyemata</taxon>
        <taxon>Anomura</taxon>
        <taxon>Galatheoidea</taxon>
        <taxon>Porcellanidae</taxon>
        <taxon>Petrolisthes</taxon>
    </lineage>
</organism>
<dbReference type="GO" id="GO:0003987">
    <property type="term" value="F:acetate-CoA ligase activity"/>
    <property type="evidence" value="ECO:0007669"/>
    <property type="project" value="UniProtKB-UniRule"/>
</dbReference>
<evidence type="ECO:0000313" key="10">
    <source>
        <dbReference type="EMBL" id="KAK3863377.1"/>
    </source>
</evidence>
<keyword evidence="3 5" id="KW-0547">Nucleotide-binding</keyword>
<dbReference type="InterPro" id="IPR032387">
    <property type="entry name" value="ACAS_N"/>
</dbReference>
<comment type="caution">
    <text evidence="10">The sequence shown here is derived from an EMBL/GenBank/DDBJ whole genome shotgun (WGS) entry which is preliminary data.</text>
</comment>
<evidence type="ECO:0000256" key="4">
    <source>
        <dbReference type="ARBA" id="ARBA00022840"/>
    </source>
</evidence>
<dbReference type="InterPro" id="IPR011904">
    <property type="entry name" value="Ac_CoA_lig"/>
</dbReference>
<protein>
    <recommendedName>
        <fullName evidence="5">Acetyl-coenzyme A synthetase</fullName>
        <ecNumber evidence="5">6.2.1.1</ecNumber>
    </recommendedName>
</protein>
<dbReference type="InterPro" id="IPR020845">
    <property type="entry name" value="AMP-binding_CS"/>
</dbReference>
<dbReference type="InterPro" id="IPR000873">
    <property type="entry name" value="AMP-dep_synth/lig_dom"/>
</dbReference>
<dbReference type="EMBL" id="JAWQEG010004028">
    <property type="protein sequence ID" value="KAK3863377.1"/>
    <property type="molecule type" value="Genomic_DNA"/>
</dbReference>
<dbReference type="Pfam" id="PF16177">
    <property type="entry name" value="ACAS_N"/>
    <property type="match status" value="1"/>
</dbReference>
<dbReference type="FunFam" id="3.40.50.12780:FF:000001">
    <property type="entry name" value="Acetyl-coenzyme A synthetase"/>
    <property type="match status" value="1"/>
</dbReference>
<dbReference type="InterPro" id="IPR025110">
    <property type="entry name" value="AMP-bd_C"/>
</dbReference>
<dbReference type="EC" id="6.2.1.1" evidence="5"/>
<evidence type="ECO:0000256" key="6">
    <source>
        <dbReference type="SAM" id="MobiDB-lite"/>
    </source>
</evidence>